<protein>
    <submittedName>
        <fullName evidence="5">Predicted dehydrogenase</fullName>
    </submittedName>
</protein>
<feature type="domain" description="GFO/IDH/MocA-like oxidoreductase" evidence="4">
    <location>
        <begin position="131"/>
        <end position="265"/>
    </location>
</feature>
<accession>A0A1Y5PB15</accession>
<dbReference type="SUPFAM" id="SSF55347">
    <property type="entry name" value="Glyceraldehyde-3-phosphate dehydrogenase-like, C-terminal domain"/>
    <property type="match status" value="1"/>
</dbReference>
<dbReference type="SUPFAM" id="SSF51735">
    <property type="entry name" value="NAD(P)-binding Rossmann-fold domains"/>
    <property type="match status" value="1"/>
</dbReference>
<keyword evidence="2" id="KW-0520">NAD</keyword>
<dbReference type="InterPro" id="IPR055170">
    <property type="entry name" value="GFO_IDH_MocA-like_dom"/>
</dbReference>
<dbReference type="PANTHER" id="PTHR43818">
    <property type="entry name" value="BCDNA.GH03377"/>
    <property type="match status" value="1"/>
</dbReference>
<dbReference type="RefSeq" id="WP_295576485.1">
    <property type="nucleotide sequence ID" value="NZ_FLQR01000008.1"/>
</dbReference>
<proteinExistence type="predicted"/>
<evidence type="ECO:0000259" key="4">
    <source>
        <dbReference type="Pfam" id="PF22725"/>
    </source>
</evidence>
<organism evidence="5">
    <name type="scientific">uncultured Microbacterium sp</name>
    <dbReference type="NCBI Taxonomy" id="191216"/>
    <lineage>
        <taxon>Bacteria</taxon>
        <taxon>Bacillati</taxon>
        <taxon>Actinomycetota</taxon>
        <taxon>Actinomycetes</taxon>
        <taxon>Micrococcales</taxon>
        <taxon>Microbacteriaceae</taxon>
        <taxon>Microbacterium</taxon>
        <taxon>environmental samples</taxon>
    </lineage>
</organism>
<dbReference type="PANTHER" id="PTHR43818:SF11">
    <property type="entry name" value="BCDNA.GH03377"/>
    <property type="match status" value="1"/>
</dbReference>
<dbReference type="InterPro" id="IPR000683">
    <property type="entry name" value="Gfo/Idh/MocA-like_OxRdtase_N"/>
</dbReference>
<keyword evidence="1" id="KW-0560">Oxidoreductase</keyword>
<name>A0A1Y5PB15_9MICO</name>
<dbReference type="AlphaFoldDB" id="A0A1Y5PB15"/>
<dbReference type="Pfam" id="PF22725">
    <property type="entry name" value="GFO_IDH_MocA_C3"/>
    <property type="match status" value="1"/>
</dbReference>
<dbReference type="Gene3D" id="3.30.360.10">
    <property type="entry name" value="Dihydrodipicolinate Reductase, domain 2"/>
    <property type="match status" value="1"/>
</dbReference>
<sequence>MGSPHGIGIVGLGVISGAYLDTLRGHPALRIAAVADLDQDRARGVADGLPGTRATTVAELVADPSVATVLNLTVPAAHAEVAHAAIAAGKDVYGEKPLAATLHEALGMRDAAREAGVRLGCAPDTVLGTGVQTARAAVDAGRIGTPVSATATWISPGHEQWHPHPDFYYLPGGGPVLDMGPYYLTALVQVLGPVVALTGMSSRVRAERTIASGPRLGEVIPVETDTHVTGVLQHRSGALSTVTVSFDGVHSAAPPIEVHGTAGSLVLPDPNGFDGDVLLRAAGATESLVLPPSAGFADAARGVGLLDFVRGGDGASGAIALHVLEIMTGLLDSHGTRVDLAPPPERPAAVPFTPAEVWRGA</sequence>
<evidence type="ECO:0000313" key="5">
    <source>
        <dbReference type="EMBL" id="SBS73321.1"/>
    </source>
</evidence>
<dbReference type="InterPro" id="IPR036291">
    <property type="entry name" value="NAD(P)-bd_dom_sf"/>
</dbReference>
<evidence type="ECO:0000256" key="1">
    <source>
        <dbReference type="ARBA" id="ARBA00023002"/>
    </source>
</evidence>
<evidence type="ECO:0000259" key="3">
    <source>
        <dbReference type="Pfam" id="PF01408"/>
    </source>
</evidence>
<dbReference type="Gene3D" id="3.40.50.720">
    <property type="entry name" value="NAD(P)-binding Rossmann-like Domain"/>
    <property type="match status" value="1"/>
</dbReference>
<dbReference type="InterPro" id="IPR050463">
    <property type="entry name" value="Gfo/Idh/MocA_oxidrdct_glycsds"/>
</dbReference>
<feature type="domain" description="Gfo/Idh/MocA-like oxidoreductase N-terminal" evidence="3">
    <location>
        <begin position="7"/>
        <end position="120"/>
    </location>
</feature>
<dbReference type="Pfam" id="PF01408">
    <property type="entry name" value="GFO_IDH_MocA"/>
    <property type="match status" value="1"/>
</dbReference>
<reference evidence="5" key="1">
    <citation type="submission" date="2016-03" db="EMBL/GenBank/DDBJ databases">
        <authorList>
            <person name="Ploux O."/>
        </authorList>
    </citation>
    <scope>NUCLEOTIDE SEQUENCE</scope>
    <source>
        <strain evidence="5">UC1</strain>
    </source>
</reference>
<gene>
    <name evidence="5" type="ORF">MIPYR_40102</name>
</gene>
<dbReference type="GO" id="GO:0016491">
    <property type="term" value="F:oxidoreductase activity"/>
    <property type="evidence" value="ECO:0007669"/>
    <property type="project" value="UniProtKB-KW"/>
</dbReference>
<evidence type="ECO:0000256" key="2">
    <source>
        <dbReference type="ARBA" id="ARBA00023027"/>
    </source>
</evidence>
<dbReference type="GO" id="GO:0000166">
    <property type="term" value="F:nucleotide binding"/>
    <property type="evidence" value="ECO:0007669"/>
    <property type="project" value="InterPro"/>
</dbReference>
<dbReference type="EMBL" id="FLQR01000008">
    <property type="protein sequence ID" value="SBS73321.1"/>
    <property type="molecule type" value="Genomic_DNA"/>
</dbReference>